<dbReference type="AlphaFoldDB" id="A0A0R2D989"/>
<proteinExistence type="predicted"/>
<keyword evidence="1" id="KW-1133">Transmembrane helix</keyword>
<feature type="transmembrane region" description="Helical" evidence="1">
    <location>
        <begin position="283"/>
        <end position="302"/>
    </location>
</feature>
<comment type="caution">
    <text evidence="2">The sequence shown here is derived from an EMBL/GenBank/DDBJ whole genome shotgun (WGS) entry which is preliminary data.</text>
</comment>
<keyword evidence="1" id="KW-0812">Transmembrane</keyword>
<dbReference type="RefSeq" id="WP_057875482.1">
    <property type="nucleotide sequence ID" value="NZ_AYZD01000011.1"/>
</dbReference>
<feature type="transmembrane region" description="Helical" evidence="1">
    <location>
        <begin position="314"/>
        <end position="332"/>
    </location>
</feature>
<feature type="transmembrane region" description="Helical" evidence="1">
    <location>
        <begin position="544"/>
        <end position="563"/>
    </location>
</feature>
<feature type="transmembrane region" description="Helical" evidence="1">
    <location>
        <begin position="12"/>
        <end position="30"/>
    </location>
</feature>
<feature type="transmembrane region" description="Helical" evidence="1">
    <location>
        <begin position="157"/>
        <end position="175"/>
    </location>
</feature>
<evidence type="ECO:0000313" key="2">
    <source>
        <dbReference type="EMBL" id="KRM96908.1"/>
    </source>
</evidence>
<gene>
    <name evidence="2" type="ORF">FC19_GL000435</name>
</gene>
<feature type="transmembrane region" description="Helical" evidence="1">
    <location>
        <begin position="226"/>
        <end position="247"/>
    </location>
</feature>
<name>A0A0R2D989_9LACO</name>
<evidence type="ECO:0000256" key="1">
    <source>
        <dbReference type="SAM" id="Phobius"/>
    </source>
</evidence>
<dbReference type="STRING" id="1423725.FC19_GL000435"/>
<feature type="transmembrane region" description="Helical" evidence="1">
    <location>
        <begin position="344"/>
        <end position="365"/>
    </location>
</feature>
<dbReference type="Proteomes" id="UP000051015">
    <property type="component" value="Unassembled WGS sequence"/>
</dbReference>
<feature type="transmembrane region" description="Helical" evidence="1">
    <location>
        <begin position="100"/>
        <end position="120"/>
    </location>
</feature>
<accession>A0A0R2D989</accession>
<reference evidence="2 3" key="1">
    <citation type="journal article" date="2015" name="Genome Announc.">
        <title>Expanding the biotechnology potential of lactobacilli through comparative genomics of 213 strains and associated genera.</title>
        <authorList>
            <person name="Sun Z."/>
            <person name="Harris H.M."/>
            <person name="McCann A."/>
            <person name="Guo C."/>
            <person name="Argimon S."/>
            <person name="Zhang W."/>
            <person name="Yang X."/>
            <person name="Jeffery I.B."/>
            <person name="Cooney J.C."/>
            <person name="Kagawa T.F."/>
            <person name="Liu W."/>
            <person name="Song Y."/>
            <person name="Salvetti E."/>
            <person name="Wrobel A."/>
            <person name="Rasinkangas P."/>
            <person name="Parkhill J."/>
            <person name="Rea M.C."/>
            <person name="O'Sullivan O."/>
            <person name="Ritari J."/>
            <person name="Douillard F.P."/>
            <person name="Paul Ross R."/>
            <person name="Yang R."/>
            <person name="Briner A.E."/>
            <person name="Felis G.E."/>
            <person name="de Vos W.M."/>
            <person name="Barrangou R."/>
            <person name="Klaenhammer T.R."/>
            <person name="Caufield P.W."/>
            <person name="Cui Y."/>
            <person name="Zhang H."/>
            <person name="O'Toole P.W."/>
        </authorList>
    </citation>
    <scope>NUCLEOTIDE SEQUENCE [LARGE SCALE GENOMIC DNA]</scope>
    <source>
        <strain evidence="2 3">DSM 21051</strain>
    </source>
</reference>
<sequence length="573" mass="64730">MTVEKKVVKNLIINLVFVLLSLIMVSVFVLSKKIYGGGDLVFHINRIDELANALKNNNNIIDLFSFATFNNIGNAVQQCYPNFTLIPFAIFKLLFSSPIIAYYAGIVFYSYITFAIAYYSCLKMDSGARQAFIFAVLYAFSHYRLINIFRRFAMGEWIAMSFIPLALVGAYLILFRSQSRWYLLSIGLTLIIYSHVLSLLLVVGLIIIMAVCALLFRSDHIVKRFALLIGASFLSLILGSVEMYQIFMYVHGGNLYLPAGQATLSSSALPVKSLLANAFSNEIASYTGLEAIITFILVLLFWRKLSYVSKSASFLSVLFLILSTTIIPWNLLATTPLETIQFPWRFLTLFSVLLAFAGAEVLENLLNMITHHYLEKLTFIGVIASTVALGVYPLYRWQESARQNTQAATAVNYDSVWPGSHIFNKSSYKMMSHNSTSFIYVDYWPTASVKNRDSINKKEVLLNGHQSGTISFLSYKDNIASFSFKANKGDAVYDLPVLFYGKRYKITVNGKATAYSKSQRSTIQVVLRKGLNKIEVKRLTSKKLLAFEIISLLSWIILIVYVFKDRAKRKNEN</sequence>
<keyword evidence="1" id="KW-0472">Membrane</keyword>
<protein>
    <recommendedName>
        <fullName evidence="4">Membrane protein 6-pyruvoyl-tetrahydropterin synthase-related domain-containing protein</fullName>
    </recommendedName>
</protein>
<evidence type="ECO:0008006" key="4">
    <source>
        <dbReference type="Google" id="ProtNLM"/>
    </source>
</evidence>
<dbReference type="PATRIC" id="fig|1423725.3.peg.447"/>
<feature type="transmembrane region" description="Helical" evidence="1">
    <location>
        <begin position="181"/>
        <end position="214"/>
    </location>
</feature>
<organism evidence="2 3">
    <name type="scientific">Liquorilactobacillus aquaticus DSM 21051</name>
    <dbReference type="NCBI Taxonomy" id="1423725"/>
    <lineage>
        <taxon>Bacteria</taxon>
        <taxon>Bacillati</taxon>
        <taxon>Bacillota</taxon>
        <taxon>Bacilli</taxon>
        <taxon>Lactobacillales</taxon>
        <taxon>Lactobacillaceae</taxon>
        <taxon>Liquorilactobacillus</taxon>
    </lineage>
</organism>
<feature type="transmembrane region" description="Helical" evidence="1">
    <location>
        <begin position="377"/>
        <end position="395"/>
    </location>
</feature>
<dbReference type="EMBL" id="AYZD01000011">
    <property type="protein sequence ID" value="KRM96908.1"/>
    <property type="molecule type" value="Genomic_DNA"/>
</dbReference>
<keyword evidence="3" id="KW-1185">Reference proteome</keyword>
<evidence type="ECO:0000313" key="3">
    <source>
        <dbReference type="Proteomes" id="UP000051015"/>
    </source>
</evidence>